<feature type="transmembrane region" description="Helical" evidence="1">
    <location>
        <begin position="280"/>
        <end position="300"/>
    </location>
</feature>
<name>A0ABU6IT56_9FLAO</name>
<feature type="transmembrane region" description="Helical" evidence="1">
    <location>
        <begin position="237"/>
        <end position="260"/>
    </location>
</feature>
<feature type="transmembrane region" description="Helical" evidence="1">
    <location>
        <begin position="143"/>
        <end position="160"/>
    </location>
</feature>
<evidence type="ECO:0008006" key="4">
    <source>
        <dbReference type="Google" id="ProtNLM"/>
    </source>
</evidence>
<dbReference type="RefSeq" id="WP_326279184.1">
    <property type="nucleotide sequence ID" value="NZ_JAYKYV010000012.1"/>
</dbReference>
<feature type="transmembrane region" description="Helical" evidence="1">
    <location>
        <begin position="103"/>
        <end position="123"/>
    </location>
</feature>
<feature type="transmembrane region" description="Helical" evidence="1">
    <location>
        <begin position="80"/>
        <end position="97"/>
    </location>
</feature>
<feature type="transmembrane region" description="Helical" evidence="1">
    <location>
        <begin position="180"/>
        <end position="198"/>
    </location>
</feature>
<keyword evidence="1" id="KW-0812">Transmembrane</keyword>
<dbReference type="EMBL" id="JAYMGW010000012">
    <property type="protein sequence ID" value="MEC4266256.1"/>
    <property type="molecule type" value="Genomic_DNA"/>
</dbReference>
<proteinExistence type="predicted"/>
<feature type="transmembrane region" description="Helical" evidence="1">
    <location>
        <begin position="312"/>
        <end position="333"/>
    </location>
</feature>
<dbReference type="Proteomes" id="UP001355298">
    <property type="component" value="Unassembled WGS sequence"/>
</dbReference>
<feature type="transmembrane region" description="Helical" evidence="1">
    <location>
        <begin position="45"/>
        <end position="68"/>
    </location>
</feature>
<protein>
    <recommendedName>
        <fullName evidence="4">Cytochrome C and Quinol oxidase polypeptide I</fullName>
    </recommendedName>
</protein>
<accession>A0ABU6IT56</accession>
<evidence type="ECO:0000256" key="1">
    <source>
        <dbReference type="SAM" id="Phobius"/>
    </source>
</evidence>
<dbReference type="InterPro" id="IPR036927">
    <property type="entry name" value="Cyt_c_oxase-like_su1_sf"/>
</dbReference>
<keyword evidence="1" id="KW-0472">Membrane</keyword>
<feature type="transmembrane region" description="Helical" evidence="1">
    <location>
        <begin position="345"/>
        <end position="365"/>
    </location>
</feature>
<comment type="caution">
    <text evidence="2">The sequence shown here is derived from an EMBL/GenBank/DDBJ whole genome shotgun (WGS) entry which is preliminary data.</text>
</comment>
<keyword evidence="1" id="KW-1133">Transmembrane helix</keyword>
<gene>
    <name evidence="2" type="ORF">VOP03_12935</name>
</gene>
<keyword evidence="3" id="KW-1185">Reference proteome</keyword>
<organism evidence="2 3">
    <name type="scientific">Flagellimonas halotolerans</name>
    <dbReference type="NCBI Taxonomy" id="3112164"/>
    <lineage>
        <taxon>Bacteria</taxon>
        <taxon>Pseudomonadati</taxon>
        <taxon>Bacteroidota</taxon>
        <taxon>Flavobacteriia</taxon>
        <taxon>Flavobacteriales</taxon>
        <taxon>Flavobacteriaceae</taxon>
        <taxon>Flagellimonas</taxon>
    </lineage>
</organism>
<sequence length="400" mass="46454">MKHQSYQSHILIAVIYFLVAALLGLLLRTYPIFAFDFNYRFVVHAHSHIALLGWVYVALTTLLHYCFVDKDASSRKYKRIFWCTQTTLVGMLVTFPFQGYALFSIIFSTLFLIVSYVYVYHFWKNINPKYKHSKGLQCAKAALIYMVISSLGPWALGAIMNSLGAQSIWYRLAIYFYLHFQYNGWMILALVGLFIYVWEQRGLEIPTKTFARFFISLNVGIVLTFFLSTLWTKPSFWFYVLAGLGAVSQFYAFAVLWGMLKRNIGKLSLSKVQFLLFRTVLVLIWIKIVLQLLTALPYFANMAANYLDLTIGYLHLTFLGIISIGLFLFMDYFSLFRISKKSYSWYFLGFLLTEALIFYRGMAAWLQWNIFNGHLEILALLTLLIPLGIAMMLIENRVPN</sequence>
<feature type="transmembrane region" description="Helical" evidence="1">
    <location>
        <begin position="377"/>
        <end position="394"/>
    </location>
</feature>
<evidence type="ECO:0000313" key="2">
    <source>
        <dbReference type="EMBL" id="MEC4266256.1"/>
    </source>
</evidence>
<reference evidence="2 3" key="1">
    <citation type="submission" date="2024-01" db="EMBL/GenBank/DDBJ databases">
        <title>The strains designed SYSU M86414 and SYSU M84420 isolated from the marine sediment in San Sha City (Hainan Province, China).</title>
        <authorList>
            <person name="Guo D."/>
        </authorList>
    </citation>
    <scope>NUCLEOTIDE SEQUENCE [LARGE SCALE GENOMIC DNA]</scope>
    <source>
        <strain evidence="2 3">SYSU M84420</strain>
    </source>
</reference>
<feature type="transmembrane region" description="Helical" evidence="1">
    <location>
        <begin position="12"/>
        <end position="33"/>
    </location>
</feature>
<evidence type="ECO:0000313" key="3">
    <source>
        <dbReference type="Proteomes" id="UP001355298"/>
    </source>
</evidence>
<dbReference type="Gene3D" id="1.20.210.10">
    <property type="entry name" value="Cytochrome c oxidase-like, subunit I domain"/>
    <property type="match status" value="1"/>
</dbReference>
<feature type="transmembrane region" description="Helical" evidence="1">
    <location>
        <begin position="210"/>
        <end position="231"/>
    </location>
</feature>